<evidence type="ECO:0000256" key="1">
    <source>
        <dbReference type="SAM" id="Phobius"/>
    </source>
</evidence>
<dbReference type="AlphaFoldDB" id="A0A0K6HUR4"/>
<keyword evidence="2" id="KW-0732">Signal</keyword>
<dbReference type="STRING" id="339866.GCA_001418255_00683"/>
<proteinExistence type="predicted"/>
<evidence type="ECO:0000313" key="4">
    <source>
        <dbReference type="Proteomes" id="UP000183649"/>
    </source>
</evidence>
<sequence>MMRWLLAATGLLLSAFTACAAAQGTLTCRVDSATPVLGHPLTWTLTARDTAQSLPDITAASLRPDWLLTEQQGASGSDAAGHREQSAVLTLIPLRSGRLTLPEMSAGSARCPAQTVEVAPAAAGEAPLQWRTQMQPARPYALQPLRVELWVIGAGNLVWNTPPARSAQARLVPLDQTTRTEVIDGTAQLVQVFAWQVLPLQAGAVTVDFGLVRAHAFGQLRVYEPPPLQFDARALPQWWPTDGLIGAPQLEVVQASTALRLGQTGVWRLRLSSPGIDRAQVLRVANAWSAALPPAFGAAGVEAHRAGDGADGSDDAWDIDLYLRPPSAGRLQAPALRLDYFDPRTALPATAHWQPPALLVDDPRPRHLAIGLLGGAGVLGLLFGLRAAACLACRAHRRRAALRAVAQADTPEALLRAWLAVKVSATSAPTLQAWLHEAGVPEAHALRRHAERLQRMLYLAPLDASQADLAALAAAVHDELRQRR</sequence>
<dbReference type="OrthoDB" id="9157235at2"/>
<dbReference type="EMBL" id="CYHF01000002">
    <property type="protein sequence ID" value="CUA94630.1"/>
    <property type="molecule type" value="Genomic_DNA"/>
</dbReference>
<dbReference type="RefSeq" id="WP_055449623.1">
    <property type="nucleotide sequence ID" value="NZ_CYHF01000002.1"/>
</dbReference>
<keyword evidence="1" id="KW-1133">Transmembrane helix</keyword>
<keyword evidence="4" id="KW-1185">Reference proteome</keyword>
<reference evidence="4" key="1">
    <citation type="submission" date="2015-08" db="EMBL/GenBank/DDBJ databases">
        <authorList>
            <person name="Varghese N."/>
        </authorList>
    </citation>
    <scope>NUCLEOTIDE SEQUENCE [LARGE SCALE GENOMIC DNA]</scope>
    <source>
        <strain evidence="4">DSM 18181</strain>
    </source>
</reference>
<dbReference type="PROSITE" id="PS51257">
    <property type="entry name" value="PROKAR_LIPOPROTEIN"/>
    <property type="match status" value="1"/>
</dbReference>
<organism evidence="3 4">
    <name type="scientific">Thiomonas bhubaneswarensis</name>
    <dbReference type="NCBI Taxonomy" id="339866"/>
    <lineage>
        <taxon>Bacteria</taxon>
        <taxon>Pseudomonadati</taxon>
        <taxon>Pseudomonadota</taxon>
        <taxon>Betaproteobacteria</taxon>
        <taxon>Burkholderiales</taxon>
        <taxon>Thiomonas</taxon>
    </lineage>
</organism>
<evidence type="ECO:0000313" key="3">
    <source>
        <dbReference type="EMBL" id="CUA94630.1"/>
    </source>
</evidence>
<keyword evidence="1" id="KW-0812">Transmembrane</keyword>
<dbReference type="Proteomes" id="UP000183649">
    <property type="component" value="Unassembled WGS sequence"/>
</dbReference>
<evidence type="ECO:0000256" key="2">
    <source>
        <dbReference type="SAM" id="SignalP"/>
    </source>
</evidence>
<feature type="chain" id="PRO_5005504363" description="Oxygen tolerance" evidence="2">
    <location>
        <begin position="21"/>
        <end position="484"/>
    </location>
</feature>
<keyword evidence="1" id="KW-0472">Membrane</keyword>
<accession>A0A0K6HUR4</accession>
<gene>
    <name evidence="3" type="ORF">Ga0061069_102159</name>
</gene>
<feature type="signal peptide" evidence="2">
    <location>
        <begin position="1"/>
        <end position="20"/>
    </location>
</feature>
<feature type="transmembrane region" description="Helical" evidence="1">
    <location>
        <begin position="368"/>
        <end position="393"/>
    </location>
</feature>
<name>A0A0K6HUR4_9BURK</name>
<evidence type="ECO:0008006" key="5">
    <source>
        <dbReference type="Google" id="ProtNLM"/>
    </source>
</evidence>
<protein>
    <recommendedName>
        <fullName evidence="5">Oxygen tolerance</fullName>
    </recommendedName>
</protein>